<organism evidence="13 14">
    <name type="scientific">Caldisericum exile</name>
    <dbReference type="NCBI Taxonomy" id="693075"/>
    <lineage>
        <taxon>Bacteria</taxon>
        <taxon>Pseudomonadati</taxon>
        <taxon>Caldisericota/Cryosericota group</taxon>
        <taxon>Caldisericota</taxon>
        <taxon>Caldisericia</taxon>
        <taxon>Caldisericales</taxon>
        <taxon>Caldisericaceae</taxon>
        <taxon>Caldisericum</taxon>
    </lineage>
</organism>
<proteinExistence type="inferred from homology"/>
<evidence type="ECO:0000313" key="14">
    <source>
        <dbReference type="Proteomes" id="UP000237040"/>
    </source>
</evidence>
<evidence type="ECO:0000256" key="6">
    <source>
        <dbReference type="ARBA" id="ARBA00022475"/>
    </source>
</evidence>
<feature type="transmembrane region" description="Helical" evidence="11">
    <location>
        <begin position="23"/>
        <end position="45"/>
    </location>
</feature>
<dbReference type="InterPro" id="IPR000515">
    <property type="entry name" value="MetI-like"/>
</dbReference>
<gene>
    <name evidence="13" type="ORF">C0189_00745</name>
</gene>
<dbReference type="EMBL" id="PNIL01000011">
    <property type="protein sequence ID" value="PMP68673.1"/>
    <property type="molecule type" value="Genomic_DNA"/>
</dbReference>
<evidence type="ECO:0000256" key="3">
    <source>
        <dbReference type="ARBA" id="ARBA00010072"/>
    </source>
</evidence>
<protein>
    <recommendedName>
        <fullName evidence="4">Putative glutamine transport system permease protein GlnP</fullName>
    </recommendedName>
</protein>
<dbReference type="SUPFAM" id="SSF161098">
    <property type="entry name" value="MetI-like"/>
    <property type="match status" value="1"/>
</dbReference>
<dbReference type="PANTHER" id="PTHR30614">
    <property type="entry name" value="MEMBRANE COMPONENT OF AMINO ACID ABC TRANSPORTER"/>
    <property type="match status" value="1"/>
</dbReference>
<keyword evidence="5 11" id="KW-0813">Transport</keyword>
<keyword evidence="6" id="KW-1003">Cell membrane</keyword>
<evidence type="ECO:0000259" key="12">
    <source>
        <dbReference type="PROSITE" id="PS50928"/>
    </source>
</evidence>
<accession>A0A2J6WFP7</accession>
<evidence type="ECO:0000313" key="13">
    <source>
        <dbReference type="EMBL" id="PMP68673.1"/>
    </source>
</evidence>
<comment type="subcellular location">
    <subcellularLocation>
        <location evidence="2">Cell inner membrane</location>
        <topology evidence="2">Multi-pass membrane protein</topology>
    </subcellularLocation>
    <subcellularLocation>
        <location evidence="11">Cell membrane</location>
        <topology evidence="11">Multi-pass membrane protein</topology>
    </subcellularLocation>
</comment>
<dbReference type="Pfam" id="PF00528">
    <property type="entry name" value="BPD_transp_1"/>
    <property type="match status" value="1"/>
</dbReference>
<dbReference type="Proteomes" id="UP000237040">
    <property type="component" value="Unassembled WGS sequence"/>
</dbReference>
<dbReference type="NCBIfam" id="TIGR01726">
    <property type="entry name" value="HEQRo_perm_3TM"/>
    <property type="match status" value="1"/>
</dbReference>
<name>A0A2J6WFP7_9BACT</name>
<evidence type="ECO:0000256" key="4">
    <source>
        <dbReference type="ARBA" id="ARBA00016506"/>
    </source>
</evidence>
<dbReference type="Gene3D" id="1.10.3720.10">
    <property type="entry name" value="MetI-like"/>
    <property type="match status" value="1"/>
</dbReference>
<evidence type="ECO:0000256" key="11">
    <source>
        <dbReference type="RuleBase" id="RU363032"/>
    </source>
</evidence>
<dbReference type="InterPro" id="IPR035906">
    <property type="entry name" value="MetI-like_sf"/>
</dbReference>
<dbReference type="PANTHER" id="PTHR30614:SF20">
    <property type="entry name" value="GLUTAMINE TRANSPORT SYSTEM PERMEASE PROTEIN GLNP"/>
    <property type="match status" value="1"/>
</dbReference>
<feature type="transmembrane region" description="Helical" evidence="11">
    <location>
        <begin position="57"/>
        <end position="78"/>
    </location>
</feature>
<evidence type="ECO:0000256" key="10">
    <source>
        <dbReference type="ARBA" id="ARBA00023136"/>
    </source>
</evidence>
<dbReference type="GO" id="GO:0006865">
    <property type="term" value="P:amino acid transport"/>
    <property type="evidence" value="ECO:0007669"/>
    <property type="project" value="UniProtKB-KW"/>
</dbReference>
<keyword evidence="9 11" id="KW-1133">Transmembrane helix</keyword>
<evidence type="ECO:0000256" key="8">
    <source>
        <dbReference type="ARBA" id="ARBA00022970"/>
    </source>
</evidence>
<evidence type="ECO:0000256" key="9">
    <source>
        <dbReference type="ARBA" id="ARBA00022989"/>
    </source>
</evidence>
<dbReference type="GO" id="GO:0022857">
    <property type="term" value="F:transmembrane transporter activity"/>
    <property type="evidence" value="ECO:0007669"/>
    <property type="project" value="InterPro"/>
</dbReference>
<keyword evidence="10 11" id="KW-0472">Membrane</keyword>
<dbReference type="PROSITE" id="PS50928">
    <property type="entry name" value="ABC_TM1"/>
    <property type="match status" value="1"/>
</dbReference>
<dbReference type="InterPro" id="IPR010065">
    <property type="entry name" value="AA_ABC_transptr_permease_3TM"/>
</dbReference>
<dbReference type="InterPro" id="IPR043429">
    <property type="entry name" value="ArtM/GltK/GlnP/TcyL/YhdX-like"/>
</dbReference>
<evidence type="ECO:0000256" key="1">
    <source>
        <dbReference type="ARBA" id="ARBA00003159"/>
    </source>
</evidence>
<reference evidence="13 14" key="1">
    <citation type="submission" date="2018-01" db="EMBL/GenBank/DDBJ databases">
        <title>Metagenomic assembled genomes from two thermal pools in the Uzon Caldera, Kamchatka, Russia.</title>
        <authorList>
            <person name="Wilkins L."/>
            <person name="Ettinger C."/>
        </authorList>
    </citation>
    <scope>NUCLEOTIDE SEQUENCE [LARGE SCALE GENOMIC DNA]</scope>
    <source>
        <strain evidence="13">ZAV-07</strain>
    </source>
</reference>
<sequence>MQFRLDLFIQTLPFLLQGLKTTLGLTFLAMVFGIAFGLVIALLRISKSPLLRGLSSIYVDTLRGTPLLLQILIVYYVFPGFGLKLDAFTSGVVALSFNSAAYISEIFRAGIESISFGQFEAANSLGMNYYQTMRYVILPQTIRRVIPPITNEIVALLKDTSLVMITGIAELTYKSKQISSATANVLTPYLAAGIIYLLLTIPLTRLSQNLERRFAKGD</sequence>
<dbReference type="AlphaFoldDB" id="A0A2J6WFP7"/>
<comment type="caution">
    <text evidence="13">The sequence shown here is derived from an EMBL/GenBank/DDBJ whole genome shotgun (WGS) entry which is preliminary data.</text>
</comment>
<evidence type="ECO:0000256" key="5">
    <source>
        <dbReference type="ARBA" id="ARBA00022448"/>
    </source>
</evidence>
<dbReference type="GO" id="GO:0043190">
    <property type="term" value="C:ATP-binding cassette (ABC) transporter complex"/>
    <property type="evidence" value="ECO:0007669"/>
    <property type="project" value="InterPro"/>
</dbReference>
<keyword evidence="8" id="KW-0029">Amino-acid transport</keyword>
<dbReference type="RefSeq" id="WP_416085741.1">
    <property type="nucleotide sequence ID" value="NZ_JBNARP010000056.1"/>
</dbReference>
<evidence type="ECO:0000256" key="2">
    <source>
        <dbReference type="ARBA" id="ARBA00004429"/>
    </source>
</evidence>
<comment type="similarity">
    <text evidence="3">Belongs to the binding-protein-dependent transport system permease family. HisMQ subfamily.</text>
</comment>
<comment type="function">
    <text evidence="1">Part of the binding-protein-dependent transport system for glutamine; probably responsible for the translocation of the substrate across the membrane.</text>
</comment>
<keyword evidence="7 11" id="KW-0812">Transmembrane</keyword>
<feature type="domain" description="ABC transmembrane type-1" evidence="12">
    <location>
        <begin position="19"/>
        <end position="207"/>
    </location>
</feature>
<dbReference type="CDD" id="cd06261">
    <property type="entry name" value="TM_PBP2"/>
    <property type="match status" value="1"/>
</dbReference>
<feature type="transmembrane region" description="Helical" evidence="11">
    <location>
        <begin position="186"/>
        <end position="206"/>
    </location>
</feature>
<evidence type="ECO:0000256" key="7">
    <source>
        <dbReference type="ARBA" id="ARBA00022692"/>
    </source>
</evidence>
<dbReference type="FunFam" id="1.10.3720.10:FF:000033">
    <property type="entry name" value="Polar amino acid ABC transporter permease"/>
    <property type="match status" value="1"/>
</dbReference>